<dbReference type="EMBL" id="UINC01012987">
    <property type="protein sequence ID" value="SVA56379.1"/>
    <property type="molecule type" value="Genomic_DNA"/>
</dbReference>
<dbReference type="AlphaFoldDB" id="A0A381WV26"/>
<protein>
    <submittedName>
        <fullName evidence="1">Uncharacterized protein</fullName>
    </submittedName>
</protein>
<name>A0A381WV26_9ZZZZ</name>
<organism evidence="1">
    <name type="scientific">marine metagenome</name>
    <dbReference type="NCBI Taxonomy" id="408172"/>
    <lineage>
        <taxon>unclassified sequences</taxon>
        <taxon>metagenomes</taxon>
        <taxon>ecological metagenomes</taxon>
    </lineage>
</organism>
<proteinExistence type="predicted"/>
<reference evidence="1" key="1">
    <citation type="submission" date="2018-05" db="EMBL/GenBank/DDBJ databases">
        <authorList>
            <person name="Lanie J.A."/>
            <person name="Ng W.-L."/>
            <person name="Kazmierczak K.M."/>
            <person name="Andrzejewski T.M."/>
            <person name="Davidsen T.M."/>
            <person name="Wayne K.J."/>
            <person name="Tettelin H."/>
            <person name="Glass J.I."/>
            <person name="Rusch D."/>
            <person name="Podicherti R."/>
            <person name="Tsui H.-C.T."/>
            <person name="Winkler M.E."/>
        </authorList>
    </citation>
    <scope>NUCLEOTIDE SEQUENCE</scope>
</reference>
<gene>
    <name evidence="1" type="ORF">METZ01_LOCUS109233</name>
</gene>
<accession>A0A381WV26</accession>
<evidence type="ECO:0000313" key="1">
    <source>
        <dbReference type="EMBL" id="SVA56379.1"/>
    </source>
</evidence>
<sequence>MGTEWNYMPFSPNFTKIKKPNFFHFVAMVGKEIINRLQDKNINVEFFLNQLKNE</sequence>